<feature type="transmembrane region" description="Helical" evidence="1">
    <location>
        <begin position="245"/>
        <end position="263"/>
    </location>
</feature>
<evidence type="ECO:0000256" key="1">
    <source>
        <dbReference type="SAM" id="Phobius"/>
    </source>
</evidence>
<dbReference type="Pfam" id="PF14378">
    <property type="entry name" value="PAP2_3"/>
    <property type="match status" value="1"/>
</dbReference>
<protein>
    <submittedName>
        <fullName evidence="3">PAP2 superfamily protein</fullName>
    </submittedName>
</protein>
<feature type="domain" description="Phosphatidic acid phosphatase type 2/haloperoxidase" evidence="2">
    <location>
        <begin position="188"/>
        <end position="311"/>
    </location>
</feature>
<dbReference type="AlphaFoldDB" id="A0A1H5XGE1"/>
<sequence length="318" mass="37082">MVIKDIFKIEKKPRKGLLAVEWVIMGYVLLTLLLALFMSTKIYDIEPIIWGRFHIVMMTLALWFVYRLIPCRFTLFCRIGLQLVLLSFWYPETYEFNRHFANLDHLFAGYEQQVFGCQPALLFSQAITNPVFSELMHLGYASYFPLIAVITLFYFFKRYTEFNRAEFIILSSFFIYYVIFIFLPVTGPQYYYLAAGFDNIANGVFPDVGNWFATHMDRATTPGWNDGFFYYLVESAHDAGERPTAAFPSSHVGITTILMFLAWKARCKPLFWGMMPFYVLMCFATVYIQAHYAIDVIGGWISAVVIYAVLHFFARKFV</sequence>
<keyword evidence="1" id="KW-1133">Transmembrane helix</keyword>
<feature type="transmembrane region" description="Helical" evidence="1">
    <location>
        <begin position="167"/>
        <end position="185"/>
    </location>
</feature>
<evidence type="ECO:0000259" key="2">
    <source>
        <dbReference type="SMART" id="SM00014"/>
    </source>
</evidence>
<dbReference type="InterPro" id="IPR000326">
    <property type="entry name" value="PAP2/HPO"/>
</dbReference>
<name>A0A1H5XGE1_XYLRU</name>
<dbReference type="InterPro" id="IPR026841">
    <property type="entry name" value="Aur1/Ipt1"/>
</dbReference>
<evidence type="ECO:0000313" key="4">
    <source>
        <dbReference type="Proteomes" id="UP000236735"/>
    </source>
</evidence>
<dbReference type="SMART" id="SM00014">
    <property type="entry name" value="acidPPc"/>
    <property type="match status" value="1"/>
</dbReference>
<keyword evidence="1" id="KW-0472">Membrane</keyword>
<dbReference type="GO" id="GO:0016020">
    <property type="term" value="C:membrane"/>
    <property type="evidence" value="ECO:0007669"/>
    <property type="project" value="UniProtKB-SubCell"/>
</dbReference>
<dbReference type="InterPro" id="IPR036938">
    <property type="entry name" value="PAP2/HPO_sf"/>
</dbReference>
<dbReference type="EMBL" id="FNUV01000009">
    <property type="protein sequence ID" value="SEG10535.1"/>
    <property type="molecule type" value="Genomic_DNA"/>
</dbReference>
<proteinExistence type="predicted"/>
<dbReference type="Gene3D" id="1.20.144.10">
    <property type="entry name" value="Phosphatidic acid phosphatase type 2/haloperoxidase"/>
    <property type="match status" value="1"/>
</dbReference>
<organism evidence="3 4">
    <name type="scientific">Xylanibacter ruminicola</name>
    <name type="common">Prevotella ruminicola</name>
    <dbReference type="NCBI Taxonomy" id="839"/>
    <lineage>
        <taxon>Bacteria</taxon>
        <taxon>Pseudomonadati</taxon>
        <taxon>Bacteroidota</taxon>
        <taxon>Bacteroidia</taxon>
        <taxon>Bacteroidales</taxon>
        <taxon>Prevotellaceae</taxon>
        <taxon>Xylanibacter</taxon>
    </lineage>
</organism>
<feature type="transmembrane region" description="Helical" evidence="1">
    <location>
        <begin position="16"/>
        <end position="37"/>
    </location>
</feature>
<dbReference type="Proteomes" id="UP000236735">
    <property type="component" value="Unassembled WGS sequence"/>
</dbReference>
<dbReference type="GeneID" id="32574914"/>
<dbReference type="RefSeq" id="WP_036913921.1">
    <property type="nucleotide sequence ID" value="NZ_FNUV01000009.1"/>
</dbReference>
<feature type="transmembrane region" description="Helical" evidence="1">
    <location>
        <begin position="73"/>
        <end position="90"/>
    </location>
</feature>
<feature type="transmembrane region" description="Helical" evidence="1">
    <location>
        <begin position="138"/>
        <end position="155"/>
    </location>
</feature>
<accession>A0A1H5XGE1</accession>
<dbReference type="SUPFAM" id="SSF48317">
    <property type="entry name" value="Acid phosphatase/Vanadium-dependent haloperoxidase"/>
    <property type="match status" value="1"/>
</dbReference>
<reference evidence="3 4" key="1">
    <citation type="submission" date="2016-10" db="EMBL/GenBank/DDBJ databases">
        <authorList>
            <person name="de Groot N.N."/>
        </authorList>
    </citation>
    <scope>NUCLEOTIDE SEQUENCE [LARGE SCALE GENOMIC DNA]</scope>
    <source>
        <strain evidence="3 4">AR32</strain>
    </source>
</reference>
<evidence type="ECO:0000313" key="3">
    <source>
        <dbReference type="EMBL" id="SEG10535.1"/>
    </source>
</evidence>
<keyword evidence="1" id="KW-0812">Transmembrane</keyword>
<feature type="transmembrane region" description="Helical" evidence="1">
    <location>
        <begin position="270"/>
        <end position="290"/>
    </location>
</feature>
<feature type="transmembrane region" description="Helical" evidence="1">
    <location>
        <begin position="49"/>
        <end position="66"/>
    </location>
</feature>
<feature type="transmembrane region" description="Helical" evidence="1">
    <location>
        <begin position="296"/>
        <end position="314"/>
    </location>
</feature>
<gene>
    <name evidence="3" type="ORF">SAMN05216354_2786</name>
</gene>